<accession>A0A3P5XWU3</accession>
<dbReference type="NCBIfam" id="NF010228">
    <property type="entry name" value="PRK13682.1-3"/>
    <property type="match status" value="1"/>
</dbReference>
<evidence type="ECO:0000313" key="7">
    <source>
        <dbReference type="Proteomes" id="UP000277498"/>
    </source>
</evidence>
<dbReference type="GO" id="GO:0005886">
    <property type="term" value="C:plasma membrane"/>
    <property type="evidence" value="ECO:0007669"/>
    <property type="project" value="UniProtKB-SubCell"/>
</dbReference>
<proteinExistence type="inferred from homology"/>
<dbReference type="OrthoDB" id="8021162at2"/>
<protein>
    <recommendedName>
        <fullName evidence="5">UPF0391 membrane protein XINFAN_03958</fullName>
    </recommendedName>
</protein>
<evidence type="ECO:0000256" key="4">
    <source>
        <dbReference type="ARBA" id="ARBA00023136"/>
    </source>
</evidence>
<dbReference type="InterPro" id="IPR009760">
    <property type="entry name" value="DUF1328"/>
</dbReference>
<dbReference type="HAMAP" id="MF_01361">
    <property type="entry name" value="UPF0391"/>
    <property type="match status" value="1"/>
</dbReference>
<comment type="similarity">
    <text evidence="5">Belongs to the UPF0391 family.</text>
</comment>
<keyword evidence="3 5" id="KW-1133">Transmembrane helix</keyword>
<evidence type="ECO:0000313" key="6">
    <source>
        <dbReference type="EMBL" id="VDC33648.1"/>
    </source>
</evidence>
<dbReference type="EMBL" id="UXAW01000120">
    <property type="protein sequence ID" value="VDC33648.1"/>
    <property type="molecule type" value="Genomic_DNA"/>
</dbReference>
<organism evidence="6 7">
    <name type="scientific">Pseudogemmobacter humi</name>
    <dbReference type="NCBI Taxonomy" id="2483812"/>
    <lineage>
        <taxon>Bacteria</taxon>
        <taxon>Pseudomonadati</taxon>
        <taxon>Pseudomonadota</taxon>
        <taxon>Alphaproteobacteria</taxon>
        <taxon>Rhodobacterales</taxon>
        <taxon>Paracoccaceae</taxon>
        <taxon>Pseudogemmobacter</taxon>
    </lineage>
</organism>
<evidence type="ECO:0000256" key="2">
    <source>
        <dbReference type="ARBA" id="ARBA00022692"/>
    </source>
</evidence>
<dbReference type="PIRSF" id="PIRSF036466">
    <property type="entry name" value="UCP036466"/>
    <property type="match status" value="1"/>
</dbReference>
<name>A0A3P5XWU3_9RHOB</name>
<evidence type="ECO:0000256" key="5">
    <source>
        <dbReference type="HAMAP-Rule" id="MF_01361"/>
    </source>
</evidence>
<keyword evidence="7" id="KW-1185">Reference proteome</keyword>
<evidence type="ECO:0000256" key="1">
    <source>
        <dbReference type="ARBA" id="ARBA00022475"/>
    </source>
</evidence>
<feature type="transmembrane region" description="Helical" evidence="5">
    <location>
        <begin position="29"/>
        <end position="51"/>
    </location>
</feature>
<dbReference type="NCBIfam" id="NF010229">
    <property type="entry name" value="PRK13682.1-4"/>
    <property type="match status" value="1"/>
</dbReference>
<reference evidence="6 7" key="1">
    <citation type="submission" date="2018-11" db="EMBL/GenBank/DDBJ databases">
        <authorList>
            <person name="Criscuolo A."/>
        </authorList>
    </citation>
    <scope>NUCLEOTIDE SEQUENCE [LARGE SCALE GENOMIC DNA]</scope>
    <source>
        <strain evidence="6">ACIP111625</strain>
    </source>
</reference>
<keyword evidence="2 5" id="KW-0812">Transmembrane</keyword>
<sequence length="57" mass="5949">MPGWALTFLIVALIAASLGFTGVAGTASSIAQVLFFVFIALFVVAILSRAIRSRPPV</sequence>
<dbReference type="RefSeq" id="WP_124088633.1">
    <property type="nucleotide sequence ID" value="NZ_UXAW01000120.1"/>
</dbReference>
<evidence type="ECO:0000256" key="3">
    <source>
        <dbReference type="ARBA" id="ARBA00022989"/>
    </source>
</evidence>
<keyword evidence="1 5" id="KW-1003">Cell membrane</keyword>
<dbReference type="Proteomes" id="UP000277498">
    <property type="component" value="Unassembled WGS sequence"/>
</dbReference>
<gene>
    <name evidence="6" type="ORF">XINFAN_03958</name>
</gene>
<dbReference type="Pfam" id="PF07043">
    <property type="entry name" value="DUF1328"/>
    <property type="match status" value="1"/>
</dbReference>
<comment type="subcellular location">
    <subcellularLocation>
        <location evidence="5">Cell membrane</location>
        <topology evidence="5">Single-pass membrane protein</topology>
    </subcellularLocation>
</comment>
<keyword evidence="4 5" id="KW-0472">Membrane</keyword>
<dbReference type="AlphaFoldDB" id="A0A3P5XWU3"/>